<dbReference type="Proteomes" id="UP000612266">
    <property type="component" value="Unassembled WGS sequence"/>
</dbReference>
<feature type="transmembrane region" description="Helical" evidence="1">
    <location>
        <begin position="164"/>
        <end position="185"/>
    </location>
</feature>
<feature type="transmembrane region" description="Helical" evidence="1">
    <location>
        <begin position="142"/>
        <end position="158"/>
    </location>
</feature>
<dbReference type="EMBL" id="JADSJR010000016">
    <property type="protein sequence ID" value="MBG2915130.1"/>
    <property type="molecule type" value="Genomic_DNA"/>
</dbReference>
<sequence length="193" mass="22455">MNDKQKKKKLLTFISPVLSLVISLYLSISTFGYDNIIWLATSSAIFFISIIVLVSSLEISIKVIYFKQLSFLYTNKFVTLIFTLMSFIATAIVLIMIFHEEEIPANFFNSLEFVALLIAYFTFLLVSIFVSYVYCMINSDKKFFLFFLFILLVMMIFKESDANFIIFYLLISFIIFFGGITIITIRKAFSHYD</sequence>
<proteinExistence type="predicted"/>
<protein>
    <submittedName>
        <fullName evidence="2">Uncharacterized protein</fullName>
    </submittedName>
</protein>
<gene>
    <name evidence="2" type="ORF">I4901_12225</name>
</gene>
<feature type="transmembrane region" description="Helical" evidence="1">
    <location>
        <begin position="77"/>
        <end position="98"/>
    </location>
</feature>
<dbReference type="RefSeq" id="WP_099659743.1">
    <property type="nucleotide sequence ID" value="NZ_CP053042.1"/>
</dbReference>
<reference evidence="2" key="1">
    <citation type="submission" date="2020-11" db="EMBL/GenBank/DDBJ databases">
        <title>Enhanced detection system for hospital associated transmission using whole genome sequencing surveillance.</title>
        <authorList>
            <person name="Harrison L.H."/>
            <person name="Van Tyne D."/>
            <person name="Marsh J.W."/>
            <person name="Griffith M.P."/>
            <person name="Snyder D.J."/>
            <person name="Cooper V.S."/>
            <person name="Mustapha M."/>
        </authorList>
    </citation>
    <scope>NUCLEOTIDE SEQUENCE</scope>
    <source>
        <strain evidence="2">PR00070</strain>
    </source>
</reference>
<feature type="transmembrane region" description="Helical" evidence="1">
    <location>
        <begin position="37"/>
        <end position="65"/>
    </location>
</feature>
<evidence type="ECO:0000313" key="3">
    <source>
        <dbReference type="Proteomes" id="UP000612266"/>
    </source>
</evidence>
<evidence type="ECO:0000313" key="2">
    <source>
        <dbReference type="EMBL" id="MBG2915130.1"/>
    </source>
</evidence>
<keyword evidence="1" id="KW-0472">Membrane</keyword>
<feature type="transmembrane region" description="Helical" evidence="1">
    <location>
        <begin position="113"/>
        <end position="135"/>
    </location>
</feature>
<feature type="transmembrane region" description="Helical" evidence="1">
    <location>
        <begin position="12"/>
        <end position="31"/>
    </location>
</feature>
<dbReference type="AlphaFoldDB" id="A0A8I0WSX9"/>
<keyword evidence="1" id="KW-1133">Transmembrane helix</keyword>
<accession>A0A8I0WSX9</accession>
<organism evidence="2 3">
    <name type="scientific">Proteus terrae subsp. cibarius</name>
    <dbReference type="NCBI Taxonomy" id="626774"/>
    <lineage>
        <taxon>Bacteria</taxon>
        <taxon>Pseudomonadati</taxon>
        <taxon>Pseudomonadota</taxon>
        <taxon>Gammaproteobacteria</taxon>
        <taxon>Enterobacterales</taxon>
        <taxon>Morganellaceae</taxon>
        <taxon>Proteus</taxon>
    </lineage>
</organism>
<name>A0A8I0WSX9_9GAMM</name>
<comment type="caution">
    <text evidence="2">The sequence shown here is derived from an EMBL/GenBank/DDBJ whole genome shotgun (WGS) entry which is preliminary data.</text>
</comment>
<keyword evidence="1" id="KW-0812">Transmembrane</keyword>
<evidence type="ECO:0000256" key="1">
    <source>
        <dbReference type="SAM" id="Phobius"/>
    </source>
</evidence>